<gene>
    <name evidence="1" type="ORF">BCS93_11235</name>
</gene>
<evidence type="ECO:0000313" key="1">
    <source>
        <dbReference type="EMBL" id="PMP10241.1"/>
    </source>
</evidence>
<dbReference type="RefSeq" id="WP_102477796.1">
    <property type="nucleotide sequence ID" value="NZ_MDBO01000075.1"/>
</dbReference>
<dbReference type="NCBIfam" id="TIGR01712">
    <property type="entry name" value="phage_N6A_met"/>
    <property type="match status" value="1"/>
</dbReference>
<dbReference type="InterPro" id="IPR008593">
    <property type="entry name" value="Dam_MeTrfase"/>
</dbReference>
<comment type="caution">
    <text evidence="1">The sequence shown here is derived from an EMBL/GenBank/DDBJ whole genome shotgun (WGS) entry which is preliminary data.</text>
</comment>
<sequence>MGYLGTQTPETIRDLWQTPKEVYQFYNKRFGFNVDMASSEANRLCRFYVTAEMDALNYATMDLIFDQLATESQVEPVVWCNPPYSDCRKWVNAVIEYADIFKCPFVMLLPADTSVQWFRTAFENCTECHLITGRISFINADTGKPKGGNNKGSVVFVFDPRSPLKQQVTLIDRELMFKKEQAIG</sequence>
<dbReference type="GO" id="GO:0009307">
    <property type="term" value="P:DNA restriction-modification system"/>
    <property type="evidence" value="ECO:0007669"/>
    <property type="project" value="InterPro"/>
</dbReference>
<dbReference type="Pfam" id="PF05869">
    <property type="entry name" value="Dam"/>
    <property type="match status" value="1"/>
</dbReference>
<evidence type="ECO:0000313" key="2">
    <source>
        <dbReference type="Proteomes" id="UP000235611"/>
    </source>
</evidence>
<organism evidence="1 2">
    <name type="scientific">Vibrio breoganii</name>
    <dbReference type="NCBI Taxonomy" id="553239"/>
    <lineage>
        <taxon>Bacteria</taxon>
        <taxon>Pseudomonadati</taxon>
        <taxon>Pseudomonadota</taxon>
        <taxon>Gammaproteobacteria</taxon>
        <taxon>Vibrionales</taxon>
        <taxon>Vibrionaceae</taxon>
        <taxon>Vibrio</taxon>
    </lineage>
</organism>
<name>A0AAP8SWN5_9VIBR</name>
<dbReference type="AlphaFoldDB" id="A0AAP8SWN5"/>
<dbReference type="GO" id="GO:0003677">
    <property type="term" value="F:DNA binding"/>
    <property type="evidence" value="ECO:0007669"/>
    <property type="project" value="InterPro"/>
</dbReference>
<dbReference type="GO" id="GO:0009007">
    <property type="term" value="F:site-specific DNA-methyltransferase (adenine-specific) activity"/>
    <property type="evidence" value="ECO:0007669"/>
    <property type="project" value="InterPro"/>
</dbReference>
<reference evidence="2" key="1">
    <citation type="submission" date="2016-07" db="EMBL/GenBank/DDBJ databases">
        <title>Nontailed viruses are major unrecognized killers of bacteria in the ocean.</title>
        <authorList>
            <person name="Kauffman K."/>
            <person name="Hussain F."/>
            <person name="Yang J."/>
            <person name="Arevalo P."/>
            <person name="Brown J."/>
            <person name="Cutler M."/>
            <person name="Kelly L."/>
            <person name="Polz M.F."/>
        </authorList>
    </citation>
    <scope>NUCLEOTIDE SEQUENCE [LARGE SCALE GENOMIC DNA]</scope>
    <source>
        <strain evidence="2">10N.222.49.A5</strain>
    </source>
</reference>
<dbReference type="EMBL" id="MDBO01000075">
    <property type="protein sequence ID" value="PMP10241.1"/>
    <property type="molecule type" value="Genomic_DNA"/>
</dbReference>
<accession>A0AAP8SWN5</accession>
<dbReference type="Proteomes" id="UP000235611">
    <property type="component" value="Unassembled WGS sequence"/>
</dbReference>
<proteinExistence type="predicted"/>
<protein>
    <submittedName>
        <fullName evidence="1">Phage N-6-adenine-methyltransferase</fullName>
    </submittedName>
</protein>